<proteinExistence type="inferred from homology"/>
<dbReference type="InterPro" id="IPR008007">
    <property type="entry name" value="Peptidase_M42"/>
</dbReference>
<evidence type="ECO:0000256" key="2">
    <source>
        <dbReference type="ARBA" id="ARBA00022438"/>
    </source>
</evidence>
<keyword evidence="2" id="KW-0031">Aminopeptidase</keyword>
<dbReference type="GO" id="GO:0004177">
    <property type="term" value="F:aminopeptidase activity"/>
    <property type="evidence" value="ECO:0007669"/>
    <property type="project" value="UniProtKB-UniRule"/>
</dbReference>
<dbReference type="OrthoDB" id="9772053at2"/>
<dbReference type="CDD" id="cd05656">
    <property type="entry name" value="M42_Frv"/>
    <property type="match status" value="1"/>
</dbReference>
<dbReference type="SUPFAM" id="SSF101821">
    <property type="entry name" value="Aminopeptidase/glucanase lid domain"/>
    <property type="match status" value="1"/>
</dbReference>
<keyword evidence="4 8" id="KW-0479">Metal-binding</keyword>
<keyword evidence="3" id="KW-0645">Protease</keyword>
<feature type="binding site" evidence="8">
    <location>
        <position position="177"/>
    </location>
    <ligand>
        <name>Zn(2+)</name>
        <dbReference type="ChEBI" id="CHEBI:29105"/>
        <label>2</label>
    </ligand>
</feature>
<dbReference type="AlphaFoldDB" id="A0A1T4K7G9"/>
<dbReference type="Proteomes" id="UP000190625">
    <property type="component" value="Unassembled WGS sequence"/>
</dbReference>
<evidence type="ECO:0000313" key="10">
    <source>
        <dbReference type="Proteomes" id="UP000190625"/>
    </source>
</evidence>
<reference evidence="10" key="1">
    <citation type="submission" date="2017-02" db="EMBL/GenBank/DDBJ databases">
        <authorList>
            <person name="Varghese N."/>
            <person name="Submissions S."/>
        </authorList>
    </citation>
    <scope>NUCLEOTIDE SEQUENCE [LARGE SCALE GENOMIC DNA]</scope>
    <source>
        <strain evidence="10">ATCC BAA-73</strain>
    </source>
</reference>
<evidence type="ECO:0000256" key="1">
    <source>
        <dbReference type="ARBA" id="ARBA00006272"/>
    </source>
</evidence>
<gene>
    <name evidence="9" type="ORF">SAMN02745118_00666</name>
</gene>
<dbReference type="PIRSF" id="PIRSF001123">
    <property type="entry name" value="PepA_GA"/>
    <property type="match status" value="1"/>
</dbReference>
<feature type="binding site" evidence="8">
    <location>
        <position position="316"/>
    </location>
    <ligand>
        <name>Zn(2+)</name>
        <dbReference type="ChEBI" id="CHEBI:29105"/>
        <label>2</label>
    </ligand>
</feature>
<feature type="binding site" evidence="8">
    <location>
        <position position="210"/>
    </location>
    <ligand>
        <name>Zn(2+)</name>
        <dbReference type="ChEBI" id="CHEBI:29105"/>
        <label>2</label>
    </ligand>
</feature>
<name>A0A1T4K7G9_9FIRM</name>
<accession>A0A1T4K7G9</accession>
<evidence type="ECO:0000256" key="3">
    <source>
        <dbReference type="ARBA" id="ARBA00022670"/>
    </source>
</evidence>
<protein>
    <submittedName>
        <fullName evidence="9">Endoglucanase</fullName>
    </submittedName>
</protein>
<evidence type="ECO:0000256" key="6">
    <source>
        <dbReference type="PIRNR" id="PIRNR001123"/>
    </source>
</evidence>
<organism evidence="9 10">
    <name type="scientific">Selenihalanaerobacter shriftii</name>
    <dbReference type="NCBI Taxonomy" id="142842"/>
    <lineage>
        <taxon>Bacteria</taxon>
        <taxon>Bacillati</taxon>
        <taxon>Bacillota</taxon>
        <taxon>Clostridia</taxon>
        <taxon>Halanaerobiales</taxon>
        <taxon>Halobacteroidaceae</taxon>
        <taxon>Selenihalanaerobacter</taxon>
    </lineage>
</organism>
<dbReference type="EMBL" id="FUWM01000005">
    <property type="protein sequence ID" value="SJZ38359.1"/>
    <property type="molecule type" value="Genomic_DNA"/>
</dbReference>
<dbReference type="InterPro" id="IPR023367">
    <property type="entry name" value="Peptidase_M42_dom2"/>
</dbReference>
<dbReference type="PANTHER" id="PTHR32481">
    <property type="entry name" value="AMINOPEPTIDASE"/>
    <property type="match status" value="1"/>
</dbReference>
<feature type="binding site" evidence="8">
    <location>
        <position position="67"/>
    </location>
    <ligand>
        <name>Zn(2+)</name>
        <dbReference type="ChEBI" id="CHEBI:29105"/>
        <label>1</label>
    </ligand>
</feature>
<comment type="similarity">
    <text evidence="1 6">Belongs to the peptidase M42 family.</text>
</comment>
<keyword evidence="10" id="KW-1185">Reference proteome</keyword>
<dbReference type="Gene3D" id="3.40.630.10">
    <property type="entry name" value="Zn peptidases"/>
    <property type="match status" value="1"/>
</dbReference>
<dbReference type="SUPFAM" id="SSF53187">
    <property type="entry name" value="Zn-dependent exopeptidases"/>
    <property type="match status" value="1"/>
</dbReference>
<evidence type="ECO:0000256" key="4">
    <source>
        <dbReference type="ARBA" id="ARBA00022723"/>
    </source>
</evidence>
<sequence length="352" mass="38746">MENKDFLKKLSNQTGISGSEEKLSKMVREVFSKYTDEIKTDPLGNLITLRKGESSSEAAPKVMLAAHMDEIGLMVKKIDDKGFLKFTTVGGIDQRTLVGQEVLIYGEEVLQGIIGVKPPHVQDANERKKAAKLKDMYVDVGRSVEEVKDLVRIGDLIIVRRDFTELNGNRVSGKALDDRAGVTMILECFKELQRLRHTADVYGVATVQEEVGVRGATTSTYGIVPDIGIAIDVCHGEMPGVSDEETSNLGEGPVITLGPQVHPKLHEELKNVAQNYDINYQIDIDTNPRGTDAFAIQITKSGIPTALISIPLRYMHTSVETIDLTDIEKGGRLLANFISQIDSEFVEGLKCF</sequence>
<dbReference type="GO" id="GO:0046872">
    <property type="term" value="F:metal ion binding"/>
    <property type="evidence" value="ECO:0007669"/>
    <property type="project" value="UniProtKB-UniRule"/>
</dbReference>
<feature type="binding site" evidence="8">
    <location>
        <position position="177"/>
    </location>
    <ligand>
        <name>Zn(2+)</name>
        <dbReference type="ChEBI" id="CHEBI:29105"/>
        <label>1</label>
    </ligand>
</feature>
<dbReference type="PANTHER" id="PTHR32481:SF0">
    <property type="entry name" value="AMINOPEPTIDASE YPDE-RELATED"/>
    <property type="match status" value="1"/>
</dbReference>
<comment type="cofactor">
    <cofactor evidence="8">
        <name>a divalent metal cation</name>
        <dbReference type="ChEBI" id="CHEBI:60240"/>
    </cofactor>
    <text evidence="8">Binds 2 divalent metal cations per subunit.</text>
</comment>
<dbReference type="STRING" id="142842.SAMN02745118_00666"/>
<dbReference type="GO" id="GO:0006508">
    <property type="term" value="P:proteolysis"/>
    <property type="evidence" value="ECO:0007669"/>
    <property type="project" value="UniProtKB-KW"/>
</dbReference>
<evidence type="ECO:0000256" key="5">
    <source>
        <dbReference type="ARBA" id="ARBA00022801"/>
    </source>
</evidence>
<feature type="binding site" evidence="8">
    <location>
        <position position="232"/>
    </location>
    <ligand>
        <name>Zn(2+)</name>
        <dbReference type="ChEBI" id="CHEBI:29105"/>
        <label>1</label>
    </ligand>
</feature>
<dbReference type="InterPro" id="IPR051464">
    <property type="entry name" value="Peptidase_M42_aminopept"/>
</dbReference>
<dbReference type="Gene3D" id="2.40.30.40">
    <property type="entry name" value="Peptidase M42, domain 2"/>
    <property type="match status" value="1"/>
</dbReference>
<keyword evidence="5" id="KW-0378">Hydrolase</keyword>
<evidence type="ECO:0000256" key="8">
    <source>
        <dbReference type="PIRSR" id="PIRSR001123-2"/>
    </source>
</evidence>
<evidence type="ECO:0000256" key="7">
    <source>
        <dbReference type="PIRSR" id="PIRSR001123-1"/>
    </source>
</evidence>
<feature type="active site" description="Proton acceptor" evidence="7">
    <location>
        <position position="209"/>
    </location>
</feature>
<dbReference type="Pfam" id="PF05343">
    <property type="entry name" value="Peptidase_M42"/>
    <property type="match status" value="1"/>
</dbReference>
<evidence type="ECO:0000313" key="9">
    <source>
        <dbReference type="EMBL" id="SJZ38359.1"/>
    </source>
</evidence>
<dbReference type="RefSeq" id="WP_078809159.1">
    <property type="nucleotide sequence ID" value="NZ_FUWM01000005.1"/>
</dbReference>